<evidence type="ECO:0000256" key="2">
    <source>
        <dbReference type="ARBA" id="ARBA00022448"/>
    </source>
</evidence>
<dbReference type="Gene3D" id="1.20.1530.20">
    <property type="match status" value="1"/>
</dbReference>
<evidence type="ECO:0000256" key="4">
    <source>
        <dbReference type="ARBA" id="ARBA00023065"/>
    </source>
</evidence>
<feature type="transmembrane region" description="Helical" evidence="5">
    <location>
        <begin position="6"/>
        <end position="24"/>
    </location>
</feature>
<feature type="transmembrane region" description="Helical" evidence="5">
    <location>
        <begin position="366"/>
        <end position="385"/>
    </location>
</feature>
<dbReference type="PANTHER" id="PTHR32507">
    <property type="entry name" value="NA(+)/H(+) ANTIPORTER 1"/>
    <property type="match status" value="1"/>
</dbReference>
<evidence type="ECO:0000313" key="6">
    <source>
        <dbReference type="EMBL" id="MVN20939.1"/>
    </source>
</evidence>
<sequence>MTTYTALIILSGLVIFSYLFDLIAKRTRVPAVLLLLALGIGLHFLVTYIGFKTFNFLTILPALGTIGLILIVLEGALELKYDKEKNGLILRSFFSALTILVSTSIVLALILQHLSGNTFSACFLNAIPFSIVSSAIAIPSSKAMEDHKKEYIVYEASFSDILGIVLFNFMLNNPSVKAGSFVNLGIETFSILLLSVVSCLFMLYLLSRLQHHVKFFLIISILILVYAFGEQFHLSALILVLAFGLFLNNANRIKLKWFRKYFLYPKLSRDLRQLFQLSAESAFIIRTFFFVIFGFTMNLQELINLEVLEYGVVILVAIYLIRFISLKYIGKTELLPEIFISPRGLITILLYYNLPDNLKLKGIETGLLFLIILGTSIIMSLGLLLSGKKEAPEPIFD</sequence>
<feature type="transmembrane region" description="Helical" evidence="5">
    <location>
        <begin position="189"/>
        <end position="206"/>
    </location>
</feature>
<dbReference type="GO" id="GO:0005886">
    <property type="term" value="C:plasma membrane"/>
    <property type="evidence" value="ECO:0007669"/>
    <property type="project" value="UniProtKB-SubCell"/>
</dbReference>
<feature type="transmembrane region" description="Helical" evidence="5">
    <location>
        <begin position="57"/>
        <end position="77"/>
    </location>
</feature>
<dbReference type="RefSeq" id="WP_157564872.1">
    <property type="nucleotide sequence ID" value="NZ_WPIK01000004.1"/>
</dbReference>
<protein>
    <submittedName>
        <fullName evidence="6">Sodium:proton antiporter</fullName>
    </submittedName>
</protein>
<organism evidence="6 7">
    <name type="scientific">Mucilaginibacter arboris</name>
    <dbReference type="NCBI Taxonomy" id="2682090"/>
    <lineage>
        <taxon>Bacteria</taxon>
        <taxon>Pseudomonadati</taxon>
        <taxon>Bacteroidota</taxon>
        <taxon>Sphingobacteriia</taxon>
        <taxon>Sphingobacteriales</taxon>
        <taxon>Sphingobacteriaceae</taxon>
        <taxon>Mucilaginibacter</taxon>
    </lineage>
</organism>
<feature type="transmembrane region" description="Helical" evidence="5">
    <location>
        <begin position="235"/>
        <end position="253"/>
    </location>
</feature>
<dbReference type="Proteomes" id="UP000462014">
    <property type="component" value="Unassembled WGS sequence"/>
</dbReference>
<name>A0A7K1SUC2_9SPHI</name>
<feature type="transmembrane region" description="Helical" evidence="5">
    <location>
        <begin position="118"/>
        <end position="139"/>
    </location>
</feature>
<dbReference type="AlphaFoldDB" id="A0A7K1SUC2"/>
<feature type="transmembrane region" description="Helical" evidence="5">
    <location>
        <begin position="151"/>
        <end position="169"/>
    </location>
</feature>
<dbReference type="PANTHER" id="PTHR32507:SF0">
    <property type="entry name" value="NA(+)_H(+) ANTIPORTER 2-RELATED"/>
    <property type="match status" value="1"/>
</dbReference>
<proteinExistence type="predicted"/>
<evidence type="ECO:0000256" key="5">
    <source>
        <dbReference type="SAM" id="Phobius"/>
    </source>
</evidence>
<evidence type="ECO:0000313" key="7">
    <source>
        <dbReference type="Proteomes" id="UP000462014"/>
    </source>
</evidence>
<keyword evidence="5" id="KW-0472">Membrane</keyword>
<keyword evidence="5" id="KW-1133">Transmembrane helix</keyword>
<reference evidence="6 7" key="1">
    <citation type="submission" date="2019-12" db="EMBL/GenBank/DDBJ databases">
        <title>Mucilaginibacter sp. HMF7410 genome sequencing and assembly.</title>
        <authorList>
            <person name="Kang H."/>
            <person name="Cha I."/>
            <person name="Kim H."/>
            <person name="Joh K."/>
        </authorList>
    </citation>
    <scope>NUCLEOTIDE SEQUENCE [LARGE SCALE GENOMIC DNA]</scope>
    <source>
        <strain evidence="6 7">HMF7410</strain>
    </source>
</reference>
<keyword evidence="3" id="KW-0050">Antiport</keyword>
<feature type="transmembrane region" description="Helical" evidence="5">
    <location>
        <begin position="274"/>
        <end position="295"/>
    </location>
</feature>
<keyword evidence="2" id="KW-0813">Transport</keyword>
<feature type="transmembrane region" description="Helical" evidence="5">
    <location>
        <begin position="307"/>
        <end position="325"/>
    </location>
</feature>
<evidence type="ECO:0000256" key="3">
    <source>
        <dbReference type="ARBA" id="ARBA00022449"/>
    </source>
</evidence>
<feature type="transmembrane region" description="Helical" evidence="5">
    <location>
        <begin position="334"/>
        <end position="354"/>
    </location>
</feature>
<accession>A0A7K1SUC2</accession>
<dbReference type="GO" id="GO:0006811">
    <property type="term" value="P:monoatomic ion transport"/>
    <property type="evidence" value="ECO:0007669"/>
    <property type="project" value="UniProtKB-KW"/>
</dbReference>
<feature type="transmembrane region" description="Helical" evidence="5">
    <location>
        <begin position="89"/>
        <end position="112"/>
    </location>
</feature>
<dbReference type="InterPro" id="IPR038770">
    <property type="entry name" value="Na+/solute_symporter_sf"/>
</dbReference>
<comment type="subcellular location">
    <subcellularLocation>
        <location evidence="1">Cell membrane</location>
        <topology evidence="1">Multi-pass membrane protein</topology>
    </subcellularLocation>
</comment>
<keyword evidence="7" id="KW-1185">Reference proteome</keyword>
<dbReference type="EMBL" id="WPIK01000004">
    <property type="protein sequence ID" value="MVN20939.1"/>
    <property type="molecule type" value="Genomic_DNA"/>
</dbReference>
<comment type="caution">
    <text evidence="6">The sequence shown here is derived from an EMBL/GenBank/DDBJ whole genome shotgun (WGS) entry which is preliminary data.</text>
</comment>
<feature type="transmembrane region" description="Helical" evidence="5">
    <location>
        <begin position="31"/>
        <end position="51"/>
    </location>
</feature>
<keyword evidence="5" id="KW-0812">Transmembrane</keyword>
<evidence type="ECO:0000256" key="1">
    <source>
        <dbReference type="ARBA" id="ARBA00004651"/>
    </source>
</evidence>
<keyword evidence="4" id="KW-0406">Ion transport</keyword>
<dbReference type="GO" id="GO:0015297">
    <property type="term" value="F:antiporter activity"/>
    <property type="evidence" value="ECO:0007669"/>
    <property type="project" value="UniProtKB-KW"/>
</dbReference>
<gene>
    <name evidence="6" type="ORF">GO621_05240</name>
</gene>
<feature type="transmembrane region" description="Helical" evidence="5">
    <location>
        <begin position="213"/>
        <end position="229"/>
    </location>
</feature>